<keyword evidence="8" id="KW-0408">Iron</keyword>
<dbReference type="AlphaFoldDB" id="A0AA36B034"/>
<dbReference type="NCBIfam" id="TIGR00322">
    <property type="entry name" value="diphth2_R"/>
    <property type="match status" value="1"/>
</dbReference>
<keyword evidence="11" id="KW-0004">4Fe-4S</keyword>
<keyword evidence="7" id="KW-0479">Metal-binding</keyword>
<evidence type="ECO:0000256" key="9">
    <source>
        <dbReference type="ARBA" id="ARBA00023014"/>
    </source>
</evidence>
<keyword evidence="9" id="KW-0411">Iron-sulfur</keyword>
<keyword evidence="13" id="KW-1185">Reference proteome</keyword>
<evidence type="ECO:0000256" key="10">
    <source>
        <dbReference type="ARBA" id="ARBA00048403"/>
    </source>
</evidence>
<protein>
    <recommendedName>
        <fullName evidence="4 11">2-(3-amino-3-carboxypropyl)histidine synthase subunit 1</fullName>
        <ecNumber evidence="3 11">2.5.1.108</ecNumber>
    </recommendedName>
</protein>
<gene>
    <name evidence="12" type="ORF">OCTVUL_1B015098</name>
</gene>
<comment type="similarity">
    <text evidence="2 11">Belongs to the DPH1/DPH2 family. DPH1 subfamily.</text>
</comment>
<dbReference type="Gene3D" id="3.40.50.11850">
    <property type="entry name" value="Diphthamide synthesis DPH1/DPH2 domain 2"/>
    <property type="match status" value="1"/>
</dbReference>
<evidence type="ECO:0000256" key="3">
    <source>
        <dbReference type="ARBA" id="ARBA00012221"/>
    </source>
</evidence>
<dbReference type="EMBL" id="OX597819">
    <property type="protein sequence ID" value="CAI9724859.1"/>
    <property type="molecule type" value="Genomic_DNA"/>
</dbReference>
<reference evidence="12" key="1">
    <citation type="submission" date="2023-08" db="EMBL/GenBank/DDBJ databases">
        <authorList>
            <person name="Alioto T."/>
            <person name="Alioto T."/>
            <person name="Gomez Garrido J."/>
        </authorList>
    </citation>
    <scope>NUCLEOTIDE SEQUENCE</scope>
</reference>
<name>A0AA36B034_OCTVU</name>
<dbReference type="PIRSF" id="PIRSF004967">
    <property type="entry name" value="DPH1"/>
    <property type="match status" value="1"/>
</dbReference>
<evidence type="ECO:0000313" key="13">
    <source>
        <dbReference type="Proteomes" id="UP001162480"/>
    </source>
</evidence>
<dbReference type="GO" id="GO:0046872">
    <property type="term" value="F:metal ion binding"/>
    <property type="evidence" value="ECO:0007669"/>
    <property type="project" value="UniProtKB-KW"/>
</dbReference>
<comment type="pathway">
    <text evidence="1 11">Protein modification; peptidyl-diphthamide biosynthesis.</text>
</comment>
<dbReference type="EC" id="2.5.1.108" evidence="3 11"/>
<dbReference type="InterPro" id="IPR016435">
    <property type="entry name" value="DPH1/DPH2"/>
</dbReference>
<evidence type="ECO:0000256" key="5">
    <source>
        <dbReference type="ARBA" id="ARBA00022679"/>
    </source>
</evidence>
<dbReference type="InterPro" id="IPR035435">
    <property type="entry name" value="DPH1/DPH2_euk_archaea"/>
</dbReference>
<evidence type="ECO:0000256" key="4">
    <source>
        <dbReference type="ARBA" id="ARBA00021915"/>
    </source>
</evidence>
<dbReference type="GO" id="GO:0017183">
    <property type="term" value="P:protein histidyl modification to diphthamide"/>
    <property type="evidence" value="ECO:0007669"/>
    <property type="project" value="UniProtKB-UniRule"/>
</dbReference>
<dbReference type="FunFam" id="3.40.50.11860:FF:000002">
    <property type="entry name" value="2-(3-amino-3-carboxypropyl)histidine synthase subunit 1"/>
    <property type="match status" value="1"/>
</dbReference>
<dbReference type="Pfam" id="PF01866">
    <property type="entry name" value="Diphthamide_syn"/>
    <property type="match status" value="1"/>
</dbReference>
<dbReference type="InterPro" id="IPR042265">
    <property type="entry name" value="DPH1/DPH2_3"/>
</dbReference>
<dbReference type="Gene3D" id="3.40.50.11840">
    <property type="entry name" value="Diphthamide synthesis DPH1/DPH2 domain 1"/>
    <property type="match status" value="1"/>
</dbReference>
<accession>A0AA36B034</accession>
<evidence type="ECO:0000313" key="12">
    <source>
        <dbReference type="EMBL" id="CAI9724859.1"/>
    </source>
</evidence>
<dbReference type="FunFam" id="3.40.50.11850:FF:000001">
    <property type="entry name" value="2-(3-amino-3-carboxypropyl)histidine synthase subunit 1"/>
    <property type="match status" value="1"/>
</dbReference>
<keyword evidence="6 11" id="KW-0949">S-adenosyl-L-methionine</keyword>
<sequence length="425" mass="47668">MADDVESENSPVVISAKQHTQKVFSGAGKRRATNKIPEDILNDPQLQSAIDELPRNYNFEIHKSIWRIRSTGAQRVALQFPEGLLIYACVISDIIKQFTDAETLIMGDVTYGACCVDDFTAKALGADFMIHYGHSCLVPITVTQDIHMLYVFVDIKIDNTHFVETIKYNLPADSCIALVSTIQFVAALQGVAKELRNTFNVVIPQVKPLSPGEILGCTSPKLGDDVDTLIYLGDGRFHLESAMIANPHITAYRYDPYSKVFSKEHYDHSKMKEVRQDAIKGASKAQMIGIILGTLGRQGSPKILQTLEESLQNVGKKCFTVLLSEIYPDKLKLFHNVDAWVQIACPRLSIDWGLAFEKPVLTPYEMSVALEQTSWQDRYPMDFYANDSLGPWTVNNEKHRPIRSVRNHPRAPIKIQCQSDCKCSS</sequence>
<evidence type="ECO:0000256" key="1">
    <source>
        <dbReference type="ARBA" id="ARBA00005156"/>
    </source>
</evidence>
<proteinExistence type="inferred from homology"/>
<dbReference type="InterPro" id="IPR042263">
    <property type="entry name" value="DPH1/DPH2_1"/>
</dbReference>
<comment type="catalytic activity">
    <reaction evidence="10 11">
        <text>L-histidyl-[translation elongation factor 2] + S-adenosyl-L-methionine = 2-[(3S)-amino-3-carboxypropyl]-L-histidyl-[translation elongation factor 2] + S-methyl-5'-thioadenosine + H(+)</text>
        <dbReference type="Rhea" id="RHEA:36783"/>
        <dbReference type="Rhea" id="RHEA-COMP:9748"/>
        <dbReference type="Rhea" id="RHEA-COMP:9749"/>
        <dbReference type="ChEBI" id="CHEBI:15378"/>
        <dbReference type="ChEBI" id="CHEBI:17509"/>
        <dbReference type="ChEBI" id="CHEBI:29979"/>
        <dbReference type="ChEBI" id="CHEBI:59789"/>
        <dbReference type="ChEBI" id="CHEBI:73995"/>
        <dbReference type="EC" id="2.5.1.108"/>
    </reaction>
</comment>
<evidence type="ECO:0000256" key="8">
    <source>
        <dbReference type="ARBA" id="ARBA00023004"/>
    </source>
</evidence>
<keyword evidence="5 11" id="KW-0808">Transferase</keyword>
<dbReference type="FunFam" id="3.40.50.11840:FF:000001">
    <property type="entry name" value="2-(3-amino-3-carboxypropyl)histidine synthase subunit 1"/>
    <property type="match status" value="1"/>
</dbReference>
<dbReference type="Gene3D" id="3.40.50.11860">
    <property type="entry name" value="Diphthamide synthesis DPH1/DPH2 domain 3"/>
    <property type="match status" value="1"/>
</dbReference>
<evidence type="ECO:0000256" key="6">
    <source>
        <dbReference type="ARBA" id="ARBA00022691"/>
    </source>
</evidence>
<dbReference type="PANTHER" id="PTHR10762">
    <property type="entry name" value="DIPHTHAMIDE BIOSYNTHESIS PROTEIN"/>
    <property type="match status" value="1"/>
</dbReference>
<dbReference type="SFLD" id="SFLDS00032">
    <property type="entry name" value="Radical_SAM_3-amino-3-carboxyp"/>
    <property type="match status" value="1"/>
</dbReference>
<dbReference type="InterPro" id="IPR042264">
    <property type="entry name" value="DPH1/DPH2_2"/>
</dbReference>
<comment type="cofactor">
    <cofactor evidence="11">
        <name>[4Fe-4S] cluster</name>
        <dbReference type="ChEBI" id="CHEBI:49883"/>
    </cofactor>
    <text evidence="11">Binds 1 [4Fe-4S] cluster per subunit. The cluster is coordinated with 3 cysteines and an exchangeable S-adenosyl-L-methionine.</text>
</comment>
<evidence type="ECO:0000256" key="11">
    <source>
        <dbReference type="PIRNR" id="PIRNR004967"/>
    </source>
</evidence>
<dbReference type="GO" id="GO:0051539">
    <property type="term" value="F:4 iron, 4 sulfur cluster binding"/>
    <property type="evidence" value="ECO:0007669"/>
    <property type="project" value="UniProtKB-UniRule"/>
</dbReference>
<evidence type="ECO:0000256" key="2">
    <source>
        <dbReference type="ARBA" id="ARBA00010173"/>
    </source>
</evidence>
<dbReference type="GO" id="GO:0090560">
    <property type="term" value="F:2-(3-amino-3-carboxypropyl)histidine synthase activity"/>
    <property type="evidence" value="ECO:0007669"/>
    <property type="project" value="UniProtKB-UniRule"/>
</dbReference>
<dbReference type="Proteomes" id="UP001162480">
    <property type="component" value="Chromosome 6"/>
</dbReference>
<organism evidence="12 13">
    <name type="scientific">Octopus vulgaris</name>
    <name type="common">Common octopus</name>
    <dbReference type="NCBI Taxonomy" id="6645"/>
    <lineage>
        <taxon>Eukaryota</taxon>
        <taxon>Metazoa</taxon>
        <taxon>Spiralia</taxon>
        <taxon>Lophotrochozoa</taxon>
        <taxon>Mollusca</taxon>
        <taxon>Cephalopoda</taxon>
        <taxon>Coleoidea</taxon>
        <taxon>Octopodiformes</taxon>
        <taxon>Octopoda</taxon>
        <taxon>Incirrata</taxon>
        <taxon>Octopodidae</taxon>
        <taxon>Octopus</taxon>
    </lineage>
</organism>
<dbReference type="SFLD" id="SFLDG01121">
    <property type="entry name" value="Diphthamide_biosynthesis"/>
    <property type="match status" value="1"/>
</dbReference>
<comment type="function">
    <text evidence="11">Catalyzes the first step of diphthamide biosynthesis, a post-translational modification of histidine which occurs in elongation factor 2.</text>
</comment>
<dbReference type="PANTHER" id="PTHR10762:SF1">
    <property type="entry name" value="2-(3-AMINO-3-CARBOXYPROPYL)HISTIDINE SYNTHASE SUBUNIT 1"/>
    <property type="match status" value="1"/>
</dbReference>
<evidence type="ECO:0000256" key="7">
    <source>
        <dbReference type="ARBA" id="ARBA00022723"/>
    </source>
</evidence>